<feature type="domain" description="Metallo-beta-lactamase" evidence="1">
    <location>
        <begin position="43"/>
        <end position="266"/>
    </location>
</feature>
<dbReference type="InterPro" id="IPR036866">
    <property type="entry name" value="RibonucZ/Hydroxyglut_hydro"/>
</dbReference>
<evidence type="ECO:0000313" key="2">
    <source>
        <dbReference type="EMBL" id="MBH9551285.1"/>
    </source>
</evidence>
<comment type="caution">
    <text evidence="2">The sequence shown here is derived from an EMBL/GenBank/DDBJ whole genome shotgun (WGS) entry which is preliminary data.</text>
</comment>
<evidence type="ECO:0000313" key="3">
    <source>
        <dbReference type="Proteomes" id="UP000620139"/>
    </source>
</evidence>
<proteinExistence type="predicted"/>
<dbReference type="Gene3D" id="3.60.15.10">
    <property type="entry name" value="Ribonuclease Z/Hydroxyacylglutathione hydrolase-like"/>
    <property type="match status" value="1"/>
</dbReference>
<reference evidence="2" key="1">
    <citation type="submission" date="2020-12" db="EMBL/GenBank/DDBJ databases">
        <title>The genome sequence of Inhella sp. 4Y17.</title>
        <authorList>
            <person name="Liu Y."/>
        </authorList>
    </citation>
    <scope>NUCLEOTIDE SEQUENCE</scope>
    <source>
        <strain evidence="2">4Y10</strain>
    </source>
</reference>
<organism evidence="2 3">
    <name type="scientific">Inhella gelatinilytica</name>
    <dbReference type="NCBI Taxonomy" id="2795030"/>
    <lineage>
        <taxon>Bacteria</taxon>
        <taxon>Pseudomonadati</taxon>
        <taxon>Pseudomonadota</taxon>
        <taxon>Betaproteobacteria</taxon>
        <taxon>Burkholderiales</taxon>
        <taxon>Sphaerotilaceae</taxon>
        <taxon>Inhella</taxon>
    </lineage>
</organism>
<dbReference type="Gene3D" id="1.10.10.10">
    <property type="entry name" value="Winged helix-like DNA-binding domain superfamily/Winged helix DNA-binding domain"/>
    <property type="match status" value="1"/>
</dbReference>
<dbReference type="EMBL" id="JAEDAL010000001">
    <property type="protein sequence ID" value="MBH9551285.1"/>
    <property type="molecule type" value="Genomic_DNA"/>
</dbReference>
<keyword evidence="3" id="KW-1185">Reference proteome</keyword>
<gene>
    <name evidence="2" type="ORF">I7X43_00365</name>
</gene>
<dbReference type="RefSeq" id="WP_198098907.1">
    <property type="nucleotide sequence ID" value="NZ_JAEDAL010000001.1"/>
</dbReference>
<accession>A0A931NCH8</accession>
<dbReference type="PANTHER" id="PTHR23131">
    <property type="entry name" value="ENDORIBONUCLEASE LACTB2"/>
    <property type="match status" value="1"/>
</dbReference>
<sequence>MANAHETALDYPLGDQVPEPGQVQALSPDLLWVRMKLPFALDHINLYLLRDSHPEHGPGWAILDCGIADEATRSAWLSVFAHPALEGLPVVRVLVTHFHPDHMGNAAWLCEHWGCRLWMSATDYQIARLASQSTVGMGGNAAALFFAAHGLTDPEAQAKIRARADYYPRMVPQVPLTYRRILDAETLQVGPRSWAARAGQGHSPEHLSFWQAETQTLIAGDMVLPRISTNVSVVDVEPEADPLRLYLASLSRMADLPDDSLVLPAHGRPFRGLQRRIRQLQDHHAERLDVLRTALRQGPQDAAGVLPVLFNRPLDLHQTTFAMGEAIAHLNHLWHQGQAHRLVDPHGHIRFEAR</sequence>
<dbReference type="Pfam" id="PF00753">
    <property type="entry name" value="Lactamase_B"/>
    <property type="match status" value="1"/>
</dbReference>
<dbReference type="InterPro" id="IPR050662">
    <property type="entry name" value="Sec-metab_biosynth-thioest"/>
</dbReference>
<dbReference type="InterPro" id="IPR036388">
    <property type="entry name" value="WH-like_DNA-bd_sf"/>
</dbReference>
<name>A0A931NCH8_9BURK</name>
<dbReference type="Proteomes" id="UP000620139">
    <property type="component" value="Unassembled WGS sequence"/>
</dbReference>
<dbReference type="SUPFAM" id="SSF56281">
    <property type="entry name" value="Metallo-hydrolase/oxidoreductase"/>
    <property type="match status" value="1"/>
</dbReference>
<dbReference type="InterPro" id="IPR048933">
    <property type="entry name" value="B_lactamase-like_C"/>
</dbReference>
<dbReference type="Pfam" id="PF21221">
    <property type="entry name" value="B_lactamase-like_C"/>
    <property type="match status" value="1"/>
</dbReference>
<dbReference type="InterPro" id="IPR001279">
    <property type="entry name" value="Metallo-B-lactamas"/>
</dbReference>
<dbReference type="AlphaFoldDB" id="A0A931NCH8"/>
<dbReference type="PANTHER" id="PTHR23131:SF4">
    <property type="entry name" value="METALLO-BETA-LACTAMASE SUPERFAMILY POTEIN"/>
    <property type="match status" value="1"/>
</dbReference>
<dbReference type="SMART" id="SM00849">
    <property type="entry name" value="Lactamase_B"/>
    <property type="match status" value="1"/>
</dbReference>
<evidence type="ECO:0000259" key="1">
    <source>
        <dbReference type="SMART" id="SM00849"/>
    </source>
</evidence>
<protein>
    <submittedName>
        <fullName evidence="2">MBL fold metallo-hydrolase</fullName>
    </submittedName>
</protein>